<dbReference type="InterPro" id="IPR012677">
    <property type="entry name" value="Nucleotide-bd_a/b_plait_sf"/>
</dbReference>
<accession>A0ABM4CZ18</accession>
<name>A0ABM4CZ18_HYDVU</name>
<dbReference type="RefSeq" id="XP_065667219.1">
    <property type="nucleotide sequence ID" value="XM_065811147.1"/>
</dbReference>
<evidence type="ECO:0000256" key="2">
    <source>
        <dbReference type="PROSITE-ProRule" id="PRU00176"/>
    </source>
</evidence>
<proteinExistence type="predicted"/>
<dbReference type="SMART" id="SM00360">
    <property type="entry name" value="RRM"/>
    <property type="match status" value="1"/>
</dbReference>
<organism evidence="4 5">
    <name type="scientific">Hydra vulgaris</name>
    <name type="common">Hydra</name>
    <name type="synonym">Hydra attenuata</name>
    <dbReference type="NCBI Taxonomy" id="6087"/>
    <lineage>
        <taxon>Eukaryota</taxon>
        <taxon>Metazoa</taxon>
        <taxon>Cnidaria</taxon>
        <taxon>Hydrozoa</taxon>
        <taxon>Hydroidolina</taxon>
        <taxon>Anthoathecata</taxon>
        <taxon>Aplanulata</taxon>
        <taxon>Hydridae</taxon>
        <taxon>Hydra</taxon>
    </lineage>
</organism>
<keyword evidence="4" id="KW-1185">Reference proteome</keyword>
<dbReference type="Proteomes" id="UP001652625">
    <property type="component" value="Chromosome 12"/>
</dbReference>
<feature type="domain" description="RRM" evidence="3">
    <location>
        <begin position="28"/>
        <end position="105"/>
    </location>
</feature>
<dbReference type="InterPro" id="IPR000504">
    <property type="entry name" value="RRM_dom"/>
</dbReference>
<sequence length="239" mass="27009">MERPILKTFNGTTVYCFIASEGKGETTNKLFIGGIPSKVTEKELNIFFSEFGNVKDVRIVTDRITAECKGYGFVTFEDKSVSDRLIATKTVRMNGRKLRLRKAVQRSASQFDKVSEQLRVSKNNSIRSSSRKLQLFTDESLQLVNDNSMLKTNIPMIISSSAMFSPLTPPPSPARTQHSIISMHSIGQNTTDIFSSPTNCKYACRMPLPEYFPISSRPFINVPQFIQPDYLQIYLNNNL</sequence>
<dbReference type="Gene3D" id="3.30.70.330">
    <property type="match status" value="1"/>
</dbReference>
<evidence type="ECO:0000313" key="4">
    <source>
        <dbReference type="Proteomes" id="UP001652625"/>
    </source>
</evidence>
<dbReference type="InterPro" id="IPR035979">
    <property type="entry name" value="RBD_domain_sf"/>
</dbReference>
<dbReference type="Pfam" id="PF00076">
    <property type="entry name" value="RRM_1"/>
    <property type="match status" value="1"/>
</dbReference>
<evidence type="ECO:0000256" key="1">
    <source>
        <dbReference type="ARBA" id="ARBA00022884"/>
    </source>
</evidence>
<protein>
    <submittedName>
        <fullName evidence="5">Protein boule-like isoform X2</fullName>
    </submittedName>
</protein>
<keyword evidence="1 2" id="KW-0694">RNA-binding</keyword>
<dbReference type="PANTHER" id="PTHR11176">
    <property type="entry name" value="BOULE-RELATED"/>
    <property type="match status" value="1"/>
</dbReference>
<dbReference type="GeneID" id="105844045"/>
<gene>
    <name evidence="5" type="primary">LOC105844045</name>
</gene>
<dbReference type="PROSITE" id="PS50102">
    <property type="entry name" value="RRM"/>
    <property type="match status" value="1"/>
</dbReference>
<evidence type="ECO:0000313" key="5">
    <source>
        <dbReference type="RefSeq" id="XP_065667219.1"/>
    </source>
</evidence>
<evidence type="ECO:0000259" key="3">
    <source>
        <dbReference type="PROSITE" id="PS50102"/>
    </source>
</evidence>
<dbReference type="SUPFAM" id="SSF54928">
    <property type="entry name" value="RNA-binding domain, RBD"/>
    <property type="match status" value="1"/>
</dbReference>
<reference evidence="5" key="1">
    <citation type="submission" date="2025-08" db="UniProtKB">
        <authorList>
            <consortium name="RefSeq"/>
        </authorList>
    </citation>
    <scope>IDENTIFICATION</scope>
</reference>
<dbReference type="PANTHER" id="PTHR11176:SF57">
    <property type="entry name" value="PROTEIN BOULE"/>
    <property type="match status" value="1"/>
</dbReference>